<keyword evidence="1" id="KW-1133">Transmembrane helix</keyword>
<dbReference type="AlphaFoldDB" id="A0A9P5AUI6"/>
<evidence type="ECO:0000256" key="1">
    <source>
        <dbReference type="SAM" id="Phobius"/>
    </source>
</evidence>
<keyword evidence="3" id="KW-1185">Reference proteome</keyword>
<proteinExistence type="predicted"/>
<keyword evidence="1" id="KW-0812">Transmembrane</keyword>
<keyword evidence="1" id="KW-0472">Membrane</keyword>
<evidence type="ECO:0000313" key="3">
    <source>
        <dbReference type="Proteomes" id="UP000730481"/>
    </source>
</evidence>
<reference evidence="2" key="1">
    <citation type="journal article" date="2017" name="Mycologia">
        <title>Fusarium algeriense, sp. nov., a novel toxigenic crown rot pathogen of durum wheat from Algeria is nested in the Fusarium burgessii species complex.</title>
        <authorList>
            <person name="Laraba I."/>
            <person name="Keddad A."/>
            <person name="Boureghda H."/>
            <person name="Abdallah N."/>
            <person name="Vaughan M.M."/>
            <person name="Proctor R.H."/>
            <person name="Busman M."/>
            <person name="O'Donnell K."/>
        </authorList>
    </citation>
    <scope>NUCLEOTIDE SEQUENCE</scope>
    <source>
        <strain evidence="2">NRRL 25174</strain>
    </source>
</reference>
<dbReference type="Proteomes" id="UP000730481">
    <property type="component" value="Unassembled WGS sequence"/>
</dbReference>
<organism evidence="2 3">
    <name type="scientific">Fusarium beomiforme</name>
    <dbReference type="NCBI Taxonomy" id="44412"/>
    <lineage>
        <taxon>Eukaryota</taxon>
        <taxon>Fungi</taxon>
        <taxon>Dikarya</taxon>
        <taxon>Ascomycota</taxon>
        <taxon>Pezizomycotina</taxon>
        <taxon>Sordariomycetes</taxon>
        <taxon>Hypocreomycetidae</taxon>
        <taxon>Hypocreales</taxon>
        <taxon>Nectriaceae</taxon>
        <taxon>Fusarium</taxon>
        <taxon>Fusarium burgessii species complex</taxon>
    </lineage>
</organism>
<feature type="transmembrane region" description="Helical" evidence="1">
    <location>
        <begin position="41"/>
        <end position="60"/>
    </location>
</feature>
<protein>
    <submittedName>
        <fullName evidence="2">Uncharacterized protein</fullName>
    </submittedName>
</protein>
<accession>A0A9P5AUI6</accession>
<reference evidence="2" key="2">
    <citation type="submission" date="2020-02" db="EMBL/GenBank/DDBJ databases">
        <title>Identification and distribution of gene clusters putatively required for synthesis of sphingolipid metabolism inhibitors in phylogenetically diverse species of the filamentous fungus Fusarium.</title>
        <authorList>
            <person name="Kim H.-S."/>
            <person name="Busman M."/>
            <person name="Brown D.W."/>
            <person name="Divon H."/>
            <person name="Uhlig S."/>
            <person name="Proctor R.H."/>
        </authorList>
    </citation>
    <scope>NUCLEOTIDE SEQUENCE</scope>
    <source>
        <strain evidence="2">NRRL 25174</strain>
    </source>
</reference>
<evidence type="ECO:0000313" key="2">
    <source>
        <dbReference type="EMBL" id="KAF4345004.1"/>
    </source>
</evidence>
<dbReference type="OrthoDB" id="10454841at2759"/>
<sequence length="82" mass="9343">MASMIPPEKEESQAHVQRDYDDEFYSPYNWFNNPDKANERIVVFAASSGLLFVIVLILVWRIRKSKKAAAAAATPPDDDEEE</sequence>
<gene>
    <name evidence="2" type="ORF">FBEOM_1084</name>
</gene>
<name>A0A9P5AUI6_9HYPO</name>
<dbReference type="EMBL" id="PVQB02000036">
    <property type="protein sequence ID" value="KAF4345004.1"/>
    <property type="molecule type" value="Genomic_DNA"/>
</dbReference>
<comment type="caution">
    <text evidence="2">The sequence shown here is derived from an EMBL/GenBank/DDBJ whole genome shotgun (WGS) entry which is preliminary data.</text>
</comment>